<sequence>MSVVTSAPADRLTWSPPEGVAVRGTVLVVPGRGETDTVYTRFGTRLSVDGYRVRTLDPTQPADAAVAELTELAAAEQHPLVLVGSDTGADAALRLAAAAGSAVDAVVAAGVTTGATDPVEIADWDDELDARSACPVHRGRLEGDTGFVRGAYAGAPAETATEVPVVAAPVLLVHGADDRIAPVAGARAVRDALPQARLVVAAAGRHDVLNDVAHRSVAAEIVQFLEALRLDPAAAPVLQDDAR</sequence>
<feature type="domain" description="Peptidase S33 tripeptidyl aminopeptidase-like C-terminal" evidence="1">
    <location>
        <begin position="164"/>
        <end position="230"/>
    </location>
</feature>
<dbReference type="InterPro" id="IPR029058">
    <property type="entry name" value="AB_hydrolase_fold"/>
</dbReference>
<keyword evidence="3" id="KW-1185">Reference proteome</keyword>
<dbReference type="AlphaFoldDB" id="A0A938YEE7"/>
<dbReference type="RefSeq" id="WP_205261249.1">
    <property type="nucleotide sequence ID" value="NZ_JAERWK010000016.1"/>
</dbReference>
<accession>A0A938YEE7</accession>
<dbReference type="Pfam" id="PF08386">
    <property type="entry name" value="Abhydrolase_4"/>
    <property type="match status" value="1"/>
</dbReference>
<comment type="caution">
    <text evidence="2">The sequence shown here is derived from an EMBL/GenBank/DDBJ whole genome shotgun (WGS) entry which is preliminary data.</text>
</comment>
<reference evidence="2" key="1">
    <citation type="submission" date="2021-01" db="EMBL/GenBank/DDBJ databases">
        <title>YIM 132084 draft genome.</title>
        <authorList>
            <person name="An D."/>
        </authorList>
    </citation>
    <scope>NUCLEOTIDE SEQUENCE</scope>
    <source>
        <strain evidence="2">YIM 132084</strain>
    </source>
</reference>
<name>A0A938YEE7_9ACTN</name>
<dbReference type="GO" id="GO:0016787">
    <property type="term" value="F:hydrolase activity"/>
    <property type="evidence" value="ECO:0007669"/>
    <property type="project" value="UniProtKB-KW"/>
</dbReference>
<protein>
    <submittedName>
        <fullName evidence="2">Alpha/beta hydrolase</fullName>
    </submittedName>
</protein>
<dbReference type="InterPro" id="IPR013595">
    <property type="entry name" value="Pept_S33_TAP-like_C"/>
</dbReference>
<proteinExistence type="predicted"/>
<organism evidence="2 3">
    <name type="scientific">Nakamurella leprariae</name>
    <dbReference type="NCBI Taxonomy" id="2803911"/>
    <lineage>
        <taxon>Bacteria</taxon>
        <taxon>Bacillati</taxon>
        <taxon>Actinomycetota</taxon>
        <taxon>Actinomycetes</taxon>
        <taxon>Nakamurellales</taxon>
        <taxon>Nakamurellaceae</taxon>
        <taxon>Nakamurella</taxon>
    </lineage>
</organism>
<dbReference type="SUPFAM" id="SSF53474">
    <property type="entry name" value="alpha/beta-Hydrolases"/>
    <property type="match status" value="1"/>
</dbReference>
<dbReference type="EMBL" id="JAERWK010000016">
    <property type="protein sequence ID" value="MBM9468319.1"/>
    <property type="molecule type" value="Genomic_DNA"/>
</dbReference>
<evidence type="ECO:0000313" key="3">
    <source>
        <dbReference type="Proteomes" id="UP000663792"/>
    </source>
</evidence>
<evidence type="ECO:0000313" key="2">
    <source>
        <dbReference type="EMBL" id="MBM9468319.1"/>
    </source>
</evidence>
<dbReference type="Gene3D" id="3.40.50.1820">
    <property type="entry name" value="alpha/beta hydrolase"/>
    <property type="match status" value="1"/>
</dbReference>
<gene>
    <name evidence="2" type="ORF">JL106_13620</name>
</gene>
<keyword evidence="2" id="KW-0378">Hydrolase</keyword>
<dbReference type="Proteomes" id="UP000663792">
    <property type="component" value="Unassembled WGS sequence"/>
</dbReference>
<evidence type="ECO:0000259" key="1">
    <source>
        <dbReference type="Pfam" id="PF08386"/>
    </source>
</evidence>